<dbReference type="InterPro" id="IPR039910">
    <property type="entry name" value="D15-like"/>
</dbReference>
<comment type="caution">
    <text evidence="5">The sequence shown here is derived from an EMBL/GenBank/DDBJ whole genome shotgun (WGS) entry which is preliminary data.</text>
</comment>
<dbReference type="Gene3D" id="2.40.160.50">
    <property type="entry name" value="membrane protein fhac: a member of the omp85/tpsb transporter family"/>
    <property type="match status" value="1"/>
</dbReference>
<dbReference type="FunFam" id="2.40.160.50:FF:000007">
    <property type="entry name" value="Outer envelope protein 80, chloroplastic"/>
    <property type="match status" value="1"/>
</dbReference>
<keyword evidence="1" id="KW-0934">Plastid</keyword>
<organism evidence="5 6">
    <name type="scientific">Vanilla planifolia</name>
    <name type="common">Vanilla</name>
    <dbReference type="NCBI Taxonomy" id="51239"/>
    <lineage>
        <taxon>Eukaryota</taxon>
        <taxon>Viridiplantae</taxon>
        <taxon>Streptophyta</taxon>
        <taxon>Embryophyta</taxon>
        <taxon>Tracheophyta</taxon>
        <taxon>Spermatophyta</taxon>
        <taxon>Magnoliopsida</taxon>
        <taxon>Liliopsida</taxon>
        <taxon>Asparagales</taxon>
        <taxon>Orchidaceae</taxon>
        <taxon>Vanilloideae</taxon>
        <taxon>Vanilleae</taxon>
        <taxon>Vanilla</taxon>
    </lineage>
</organism>
<gene>
    <name evidence="5" type="ORF">HPP92_017078</name>
</gene>
<name>A0A835Q7D8_VANPL</name>
<evidence type="ECO:0000256" key="2">
    <source>
        <dbReference type="ARBA" id="ARBA00023136"/>
    </source>
</evidence>
<evidence type="ECO:0000259" key="4">
    <source>
        <dbReference type="Pfam" id="PF01103"/>
    </source>
</evidence>
<dbReference type="GO" id="GO:0009658">
    <property type="term" value="P:chloroplast organization"/>
    <property type="evidence" value="ECO:0007669"/>
    <property type="project" value="TreeGrafter"/>
</dbReference>
<evidence type="ECO:0000313" key="6">
    <source>
        <dbReference type="Proteomes" id="UP000639772"/>
    </source>
</evidence>
<dbReference type="GO" id="GO:0009707">
    <property type="term" value="C:chloroplast outer membrane"/>
    <property type="evidence" value="ECO:0007669"/>
    <property type="project" value="UniProtKB-SubCell"/>
</dbReference>
<feature type="domain" description="Bacterial surface antigen (D15)" evidence="4">
    <location>
        <begin position="135"/>
        <end position="371"/>
    </location>
</feature>
<dbReference type="AlphaFoldDB" id="A0A835Q7D8"/>
<dbReference type="PANTHER" id="PTHR12815:SF40">
    <property type="entry name" value="OUTER ENVELOPE PROTEIN 36, CHLOROPLASTIC-RELATED"/>
    <property type="match status" value="1"/>
</dbReference>
<evidence type="ECO:0000256" key="3">
    <source>
        <dbReference type="ARBA" id="ARBA00024013"/>
    </source>
</evidence>
<keyword evidence="1" id="KW-1002">Plastid outer membrane</keyword>
<sequence length="376" mass="41081">MRHLSVFYLKRVDYADLSRRLVCGGTTAKIDFNVDLTHKLCRALLVPPLRNSGSPFSQIVGRFSINHPDIFGGSEKFDFLWDKGLQDSNVVIAVRRPRPEWLSQQSFVIQHSITPEIAVHGMPINSLSQLGNGGINISRFSAGVDLSDPPSTKWSTKTSVRVEHVRPISNDGSSISLDHDGFPITCSGNSHDNMVVLKQESQYAIADDKKFSRLNFQMEQGLPLLSKWLIFNRFKFIASRGVRVGPALFVTNLTGGSIVGDMAPHQAFSIGGYGSVRGYGEGAVGSGRSCLILNSEITVPLSKHLEGALFLDCGTDLGSAHHVPGYPAIRQGKPGNGIGIGYGLRFNSHLGQFRVDYAVNSFQRKTVYFGINSITS</sequence>
<comment type="subcellular location">
    <subcellularLocation>
        <location evidence="3">Plastid</location>
        <location evidence="3">Chloroplast outer membrane</location>
    </subcellularLocation>
</comment>
<protein>
    <recommendedName>
        <fullName evidence="4">Bacterial surface antigen (D15) domain-containing protein</fullName>
    </recommendedName>
</protein>
<dbReference type="Pfam" id="PF01103">
    <property type="entry name" value="Omp85"/>
    <property type="match status" value="1"/>
</dbReference>
<evidence type="ECO:0000313" key="5">
    <source>
        <dbReference type="EMBL" id="KAG0467750.1"/>
    </source>
</evidence>
<dbReference type="EMBL" id="JADCNM010000009">
    <property type="protein sequence ID" value="KAG0467750.1"/>
    <property type="molecule type" value="Genomic_DNA"/>
</dbReference>
<accession>A0A835Q7D8</accession>
<evidence type="ECO:0000256" key="1">
    <source>
        <dbReference type="ARBA" id="ARBA00022805"/>
    </source>
</evidence>
<dbReference type="PANTHER" id="PTHR12815">
    <property type="entry name" value="SORTING AND ASSEMBLY MACHINERY SAMM50 PROTEIN FAMILY MEMBER"/>
    <property type="match status" value="1"/>
</dbReference>
<dbReference type="OrthoDB" id="2013615at2759"/>
<dbReference type="InterPro" id="IPR000184">
    <property type="entry name" value="Bac_surfAg_D15"/>
</dbReference>
<dbReference type="GO" id="GO:0009793">
    <property type="term" value="P:embryo development ending in seed dormancy"/>
    <property type="evidence" value="ECO:0007669"/>
    <property type="project" value="TreeGrafter"/>
</dbReference>
<dbReference type="Proteomes" id="UP000639772">
    <property type="component" value="Chromosome 9"/>
</dbReference>
<keyword evidence="2" id="KW-0472">Membrane</keyword>
<proteinExistence type="predicted"/>
<reference evidence="5 6" key="1">
    <citation type="journal article" date="2020" name="Nat. Food">
        <title>A phased Vanilla planifolia genome enables genetic improvement of flavour and production.</title>
        <authorList>
            <person name="Hasing T."/>
            <person name="Tang H."/>
            <person name="Brym M."/>
            <person name="Khazi F."/>
            <person name="Huang T."/>
            <person name="Chambers A.H."/>
        </authorList>
    </citation>
    <scope>NUCLEOTIDE SEQUENCE [LARGE SCALE GENOMIC DNA]</scope>
    <source>
        <tissue evidence="5">Leaf</tissue>
    </source>
</reference>